<comment type="caution">
    <text evidence="1">The sequence shown here is derived from an EMBL/GenBank/DDBJ whole genome shotgun (WGS) entry which is preliminary data.</text>
</comment>
<protein>
    <submittedName>
        <fullName evidence="1">Uncharacterized protein</fullName>
    </submittedName>
</protein>
<evidence type="ECO:0000313" key="2">
    <source>
        <dbReference type="Proteomes" id="UP000689195"/>
    </source>
</evidence>
<reference evidence="1" key="1">
    <citation type="submission" date="2021-01" db="EMBL/GenBank/DDBJ databases">
        <authorList>
            <consortium name="Genoscope - CEA"/>
            <person name="William W."/>
        </authorList>
    </citation>
    <scope>NUCLEOTIDE SEQUENCE</scope>
</reference>
<gene>
    <name evidence="1" type="ORF">PPENT_87.1.T0080229</name>
</gene>
<dbReference type="AlphaFoldDB" id="A0A8S1SJZ9"/>
<proteinExistence type="predicted"/>
<name>A0A8S1SJZ9_9CILI</name>
<dbReference type="OrthoDB" id="293758at2759"/>
<dbReference type="EMBL" id="CAJJDO010000008">
    <property type="protein sequence ID" value="CAD8139657.1"/>
    <property type="molecule type" value="Genomic_DNA"/>
</dbReference>
<organism evidence="1 2">
    <name type="scientific">Paramecium pentaurelia</name>
    <dbReference type="NCBI Taxonomy" id="43138"/>
    <lineage>
        <taxon>Eukaryota</taxon>
        <taxon>Sar</taxon>
        <taxon>Alveolata</taxon>
        <taxon>Ciliophora</taxon>
        <taxon>Intramacronucleata</taxon>
        <taxon>Oligohymenophorea</taxon>
        <taxon>Peniculida</taxon>
        <taxon>Parameciidae</taxon>
        <taxon>Paramecium</taxon>
    </lineage>
</organism>
<dbReference type="Proteomes" id="UP000689195">
    <property type="component" value="Unassembled WGS sequence"/>
</dbReference>
<accession>A0A8S1SJZ9</accession>
<keyword evidence="2" id="KW-1185">Reference proteome</keyword>
<sequence length="318" mass="37607">MCSQNNHKHLNHHYQSRLQSVTTFNTTQHTGYSTHIMSEAEYDSVPSSAFRGQIQMRSNLHSSRINSPQETHRNARTESNNRLFQQTNSSQQKQLIVNQEKIDSNEVKRRMKFDPQVNPQLIYFKISNISNIGFENYLLQLYKQLILSQILTFDLAIFYHNQTIIMVNYAKQIMDNCRMKSLGYYSLKCNNMRLELNYQKNVYNIHCQITIRIMKMKFTQNLMFVIIILETLKKYTIYLSCLNIIISDILKVFLNMNLNRNYAETINIPLLNQLNLPSQRYIVQEIKNKSLIMINTRTFNKSKTSLQEEGLFLNKTFI</sequence>
<evidence type="ECO:0000313" key="1">
    <source>
        <dbReference type="EMBL" id="CAD8139657.1"/>
    </source>
</evidence>